<feature type="transmembrane region" description="Helical" evidence="2">
    <location>
        <begin position="73"/>
        <end position="92"/>
    </location>
</feature>
<keyword evidence="2" id="KW-1133">Transmembrane helix</keyword>
<dbReference type="AlphaFoldDB" id="A0A2J6RSQ7"/>
<dbReference type="Proteomes" id="UP000235786">
    <property type="component" value="Unassembled WGS sequence"/>
</dbReference>
<feature type="compositionally biased region" description="Basic and acidic residues" evidence="1">
    <location>
        <begin position="190"/>
        <end position="199"/>
    </location>
</feature>
<keyword evidence="2" id="KW-0812">Transmembrane</keyword>
<proteinExistence type="predicted"/>
<feature type="region of interest" description="Disordered" evidence="1">
    <location>
        <begin position="1"/>
        <end position="23"/>
    </location>
</feature>
<keyword evidence="2" id="KW-0472">Membrane</keyword>
<organism evidence="3 4">
    <name type="scientific">Hyaloscypha variabilis (strain UAMH 11265 / GT02V1 / F)</name>
    <name type="common">Meliniomyces variabilis</name>
    <dbReference type="NCBI Taxonomy" id="1149755"/>
    <lineage>
        <taxon>Eukaryota</taxon>
        <taxon>Fungi</taxon>
        <taxon>Dikarya</taxon>
        <taxon>Ascomycota</taxon>
        <taxon>Pezizomycotina</taxon>
        <taxon>Leotiomycetes</taxon>
        <taxon>Helotiales</taxon>
        <taxon>Hyaloscyphaceae</taxon>
        <taxon>Hyaloscypha</taxon>
        <taxon>Hyaloscypha variabilis</taxon>
    </lineage>
</organism>
<evidence type="ECO:0000313" key="4">
    <source>
        <dbReference type="Proteomes" id="UP000235786"/>
    </source>
</evidence>
<dbReference type="OrthoDB" id="3560451at2759"/>
<feature type="transmembrane region" description="Helical" evidence="2">
    <location>
        <begin position="48"/>
        <end position="67"/>
    </location>
</feature>
<evidence type="ECO:0000256" key="1">
    <source>
        <dbReference type="SAM" id="MobiDB-lite"/>
    </source>
</evidence>
<feature type="transmembrane region" description="Helical" evidence="2">
    <location>
        <begin position="123"/>
        <end position="142"/>
    </location>
</feature>
<name>A0A2J6RSQ7_HYAVF</name>
<sequence length="237" mass="25784">MSPRYTPLSHEDSDEESSPEEHLLSTSSVNSRHAYSPSACSATLSPALVLRLASLIMGTIAFIIFIVDGDIPFIAADIFLAFIMILDFSMIVNHAISDVFQITIHLRNGSWKSDVRGSEKLDAAWYIDILLSTCLLVSLIVGNAIHYAGIWIVAVIFGYFIIIAHIVLAIPAIHKNSFTLTISAKSTKPGEKRKAEIKTPTHPSARNSGSDAGLDSGLARRVAVDAEELRQPVEDLV</sequence>
<protein>
    <submittedName>
        <fullName evidence="3">Uncharacterized protein</fullName>
    </submittedName>
</protein>
<gene>
    <name evidence="3" type="ORF">L207DRAFT_632881</name>
</gene>
<evidence type="ECO:0000256" key="2">
    <source>
        <dbReference type="SAM" id="Phobius"/>
    </source>
</evidence>
<accession>A0A2J6RSQ7</accession>
<feature type="transmembrane region" description="Helical" evidence="2">
    <location>
        <begin position="148"/>
        <end position="170"/>
    </location>
</feature>
<feature type="compositionally biased region" description="Polar residues" evidence="1">
    <location>
        <begin position="201"/>
        <end position="210"/>
    </location>
</feature>
<dbReference type="EMBL" id="KZ613944">
    <property type="protein sequence ID" value="PMD41493.1"/>
    <property type="molecule type" value="Genomic_DNA"/>
</dbReference>
<keyword evidence="4" id="KW-1185">Reference proteome</keyword>
<evidence type="ECO:0000313" key="3">
    <source>
        <dbReference type="EMBL" id="PMD41493.1"/>
    </source>
</evidence>
<reference evidence="3 4" key="1">
    <citation type="submission" date="2016-04" db="EMBL/GenBank/DDBJ databases">
        <title>A degradative enzymes factory behind the ericoid mycorrhizal symbiosis.</title>
        <authorList>
            <consortium name="DOE Joint Genome Institute"/>
            <person name="Martino E."/>
            <person name="Morin E."/>
            <person name="Grelet G."/>
            <person name="Kuo A."/>
            <person name="Kohler A."/>
            <person name="Daghino S."/>
            <person name="Barry K."/>
            <person name="Choi C."/>
            <person name="Cichocki N."/>
            <person name="Clum A."/>
            <person name="Copeland A."/>
            <person name="Hainaut M."/>
            <person name="Haridas S."/>
            <person name="Labutti K."/>
            <person name="Lindquist E."/>
            <person name="Lipzen A."/>
            <person name="Khouja H.-R."/>
            <person name="Murat C."/>
            <person name="Ohm R."/>
            <person name="Olson A."/>
            <person name="Spatafora J."/>
            <person name="Veneault-Fourrey C."/>
            <person name="Henrissat B."/>
            <person name="Grigoriev I."/>
            <person name="Martin F."/>
            <person name="Perotto S."/>
        </authorList>
    </citation>
    <scope>NUCLEOTIDE SEQUENCE [LARGE SCALE GENOMIC DNA]</scope>
    <source>
        <strain evidence="3 4">F</strain>
    </source>
</reference>
<feature type="region of interest" description="Disordered" evidence="1">
    <location>
        <begin position="190"/>
        <end position="216"/>
    </location>
</feature>